<dbReference type="PANTHER" id="PTHR33840">
    <property type="match status" value="1"/>
</dbReference>
<evidence type="ECO:0000259" key="2">
    <source>
        <dbReference type="Pfam" id="PF09994"/>
    </source>
</evidence>
<dbReference type="InterPro" id="IPR009875">
    <property type="entry name" value="PilZ_domain"/>
</dbReference>
<dbReference type="InterPro" id="IPR029058">
    <property type="entry name" value="AB_hydrolase_fold"/>
</dbReference>
<feature type="domain" description="PilZ" evidence="1">
    <location>
        <begin position="356"/>
        <end position="430"/>
    </location>
</feature>
<feature type="domain" description="T6SS Phospholipase effector Tle1-like catalytic" evidence="2">
    <location>
        <begin position="5"/>
        <end position="248"/>
    </location>
</feature>
<dbReference type="EMBL" id="CP071502">
    <property type="protein sequence ID" value="QSX37199.1"/>
    <property type="molecule type" value="Genomic_DNA"/>
</dbReference>
<organism evidence="3 4">
    <name type="scientific">Shewanella sedimentimangrovi</name>
    <dbReference type="NCBI Taxonomy" id="2814293"/>
    <lineage>
        <taxon>Bacteria</taxon>
        <taxon>Pseudomonadati</taxon>
        <taxon>Pseudomonadota</taxon>
        <taxon>Gammaproteobacteria</taxon>
        <taxon>Alteromonadales</taxon>
        <taxon>Shewanellaceae</taxon>
        <taxon>Shewanella</taxon>
    </lineage>
</organism>
<accession>A0ABX7R086</accession>
<dbReference type="Pfam" id="PF07238">
    <property type="entry name" value="PilZ"/>
    <property type="match status" value="1"/>
</dbReference>
<evidence type="ECO:0000259" key="1">
    <source>
        <dbReference type="Pfam" id="PF07238"/>
    </source>
</evidence>
<dbReference type="RefSeq" id="WP_207380459.1">
    <property type="nucleotide sequence ID" value="NZ_CP071502.1"/>
</dbReference>
<reference evidence="3 4" key="1">
    <citation type="submission" date="2021-03" db="EMBL/GenBank/DDBJ databases">
        <title>Novel species identification of genus Shewanella.</title>
        <authorList>
            <person name="Liu G."/>
            <person name="Zhang Q."/>
        </authorList>
    </citation>
    <scope>NUCLEOTIDE SEQUENCE [LARGE SCALE GENOMIC DNA]</scope>
    <source>
        <strain evidence="3 4">FJAT-52962</strain>
    </source>
</reference>
<proteinExistence type="predicted"/>
<dbReference type="PANTHER" id="PTHR33840:SF1">
    <property type="entry name" value="TLE1 PHOSPHOLIPASE DOMAIN-CONTAINING PROTEIN"/>
    <property type="match status" value="1"/>
</dbReference>
<dbReference type="SUPFAM" id="SSF53474">
    <property type="entry name" value="alpha/beta-Hydrolases"/>
    <property type="match status" value="1"/>
</dbReference>
<evidence type="ECO:0000313" key="3">
    <source>
        <dbReference type="EMBL" id="QSX37199.1"/>
    </source>
</evidence>
<sequence length="432" mass="48294">MNAAKRIVICCDGTWNAPDDNPTNAVKMVRAIRPIAADGKHQVVFYDQGLGINPISRLIAGTLGYGMKRNVLNAYRFIVHNYQPGDEVYVFGASRGAHTARALTGLIDAVGLVAREDLGKLSKIYRYYRTPEYKRTATHYEGNIRPDIRMLGVFDSVGARGAPLPLLNRLTRSWIGFYDTQISPSVNNAFQALALDERRHNYQPDLWAGSQLDNQRIEQCWFVGAHADVTGGYEESGLSDVPLQWMVNKAQALGLDFDENYLAHHCKPDLKMTAHNSYSWSYRMLEKLGAKPELRQVYGDPQSSPINVSLHASVKQRMAEGTYMPDNPELVSESEVPQHEEAVAKSDVQNTREADRRAQERFKGGHIQAMLHKDKMDASCQLLDFSKEGARIQYQGDLLVGDRLSLDSELTGPTQAQCVWKNGASYGLRFAA</sequence>
<evidence type="ECO:0000313" key="4">
    <source>
        <dbReference type="Proteomes" id="UP000663207"/>
    </source>
</evidence>
<dbReference type="SUPFAM" id="SSF141371">
    <property type="entry name" value="PilZ domain-like"/>
    <property type="match status" value="1"/>
</dbReference>
<protein>
    <submittedName>
        <fullName evidence="3">DUF2235 domain-containing protein</fullName>
    </submittedName>
</protein>
<keyword evidence="4" id="KW-1185">Reference proteome</keyword>
<dbReference type="InterPro" id="IPR018712">
    <property type="entry name" value="Tle1-like_cat"/>
</dbReference>
<dbReference type="Pfam" id="PF09994">
    <property type="entry name" value="T6SS_Tle1-like_cat"/>
    <property type="match status" value="1"/>
</dbReference>
<dbReference type="Proteomes" id="UP000663207">
    <property type="component" value="Chromosome"/>
</dbReference>
<name>A0ABX7R086_9GAMM</name>
<gene>
    <name evidence="3" type="ORF">JYB85_18460</name>
</gene>